<feature type="transmembrane region" description="Helical" evidence="2">
    <location>
        <begin position="15"/>
        <end position="35"/>
    </location>
</feature>
<evidence type="ECO:0000256" key="2">
    <source>
        <dbReference type="SAM" id="Phobius"/>
    </source>
</evidence>
<evidence type="ECO:0000313" key="3">
    <source>
        <dbReference type="EMBL" id="TRW49959.1"/>
    </source>
</evidence>
<keyword evidence="2" id="KW-0472">Membrane</keyword>
<dbReference type="Proteomes" id="UP000320359">
    <property type="component" value="Unassembled WGS sequence"/>
</dbReference>
<sequence length="94" mass="10839">MRRYSQYKGDADMSVWGVIIIVLALGIILSNIMLVKKTAHMKMPDSVVKKAEEQRRYEEQLRDEANKDTHATLDSKKAQAEHSSNEEFTQKNED</sequence>
<evidence type="ECO:0000256" key="1">
    <source>
        <dbReference type="SAM" id="MobiDB-lite"/>
    </source>
</evidence>
<name>A0A552X4T9_9GAMM</name>
<keyword evidence="4" id="KW-1185">Reference proteome</keyword>
<dbReference type="Pfam" id="PF11446">
    <property type="entry name" value="DUF2897"/>
    <property type="match status" value="1"/>
</dbReference>
<comment type="caution">
    <text evidence="3">The sequence shown here is derived from an EMBL/GenBank/DDBJ whole genome shotgun (WGS) entry which is preliminary data.</text>
</comment>
<keyword evidence="2" id="KW-0812">Transmembrane</keyword>
<gene>
    <name evidence="3" type="ORF">FM042_03665</name>
</gene>
<reference evidence="3 4" key="1">
    <citation type="submission" date="2019-07" db="EMBL/GenBank/DDBJ databases">
        <authorList>
            <person name="Yang M."/>
            <person name="Zhao D."/>
            <person name="Xiang H."/>
        </authorList>
    </citation>
    <scope>NUCLEOTIDE SEQUENCE [LARGE SCALE GENOMIC DNA]</scope>
    <source>
        <strain evidence="3 4">IM1326</strain>
    </source>
</reference>
<feature type="compositionally biased region" description="Basic and acidic residues" evidence="1">
    <location>
        <begin position="47"/>
        <end position="94"/>
    </location>
</feature>
<protein>
    <submittedName>
        <fullName evidence="3">DUF2897 family protein</fullName>
    </submittedName>
</protein>
<dbReference type="AlphaFoldDB" id="A0A552X4T9"/>
<dbReference type="EMBL" id="VJWL01000001">
    <property type="protein sequence ID" value="TRW49959.1"/>
    <property type="molecule type" value="Genomic_DNA"/>
</dbReference>
<feature type="region of interest" description="Disordered" evidence="1">
    <location>
        <begin position="44"/>
        <end position="94"/>
    </location>
</feature>
<keyword evidence="2" id="KW-1133">Transmembrane helix</keyword>
<evidence type="ECO:0000313" key="4">
    <source>
        <dbReference type="Proteomes" id="UP000320359"/>
    </source>
</evidence>
<organism evidence="3 4">
    <name type="scientific">Aliidiomarina halalkaliphila</name>
    <dbReference type="NCBI Taxonomy" id="2593535"/>
    <lineage>
        <taxon>Bacteria</taxon>
        <taxon>Pseudomonadati</taxon>
        <taxon>Pseudomonadota</taxon>
        <taxon>Gammaproteobacteria</taxon>
        <taxon>Alteromonadales</taxon>
        <taxon>Idiomarinaceae</taxon>
        <taxon>Aliidiomarina</taxon>
    </lineage>
</organism>
<accession>A0A552X4T9</accession>
<proteinExistence type="predicted"/>
<dbReference type="InterPro" id="IPR021550">
    <property type="entry name" value="DUF2897"/>
</dbReference>